<dbReference type="EMBL" id="CP165727">
    <property type="protein sequence ID" value="XDV68682.1"/>
    <property type="molecule type" value="Genomic_DNA"/>
</dbReference>
<dbReference type="PANTHER" id="PTHR10742">
    <property type="entry name" value="FLAVIN MONOAMINE OXIDASE"/>
    <property type="match status" value="1"/>
</dbReference>
<feature type="binding site" evidence="3">
    <location>
        <position position="256"/>
    </location>
    <ligand>
        <name>FAD</name>
        <dbReference type="ChEBI" id="CHEBI:57692"/>
    </ligand>
</feature>
<dbReference type="GO" id="GO:0016491">
    <property type="term" value="F:oxidoreductase activity"/>
    <property type="evidence" value="ECO:0007669"/>
    <property type="project" value="UniProtKB-KW"/>
</dbReference>
<comment type="cofactor">
    <cofactor evidence="1">
        <name>FAD</name>
        <dbReference type="ChEBI" id="CHEBI:57692"/>
    </cofactor>
</comment>
<organism evidence="5">
    <name type="scientific">Streptomyces sp. R33</name>
    <dbReference type="NCBI Taxonomy" id="3238629"/>
    <lineage>
        <taxon>Bacteria</taxon>
        <taxon>Bacillati</taxon>
        <taxon>Actinomycetota</taxon>
        <taxon>Actinomycetes</taxon>
        <taxon>Kitasatosporales</taxon>
        <taxon>Streptomycetaceae</taxon>
        <taxon>Streptomyces</taxon>
    </lineage>
</organism>
<dbReference type="Pfam" id="PF01593">
    <property type="entry name" value="Amino_oxidase"/>
    <property type="match status" value="1"/>
</dbReference>
<dbReference type="SUPFAM" id="SSF51905">
    <property type="entry name" value="FAD/NAD(P)-binding domain"/>
    <property type="match status" value="1"/>
</dbReference>
<evidence type="ECO:0000256" key="2">
    <source>
        <dbReference type="ARBA" id="ARBA00023002"/>
    </source>
</evidence>
<evidence type="ECO:0000259" key="4">
    <source>
        <dbReference type="Pfam" id="PF01593"/>
    </source>
</evidence>
<feature type="domain" description="Amine oxidase" evidence="4">
    <location>
        <begin position="41"/>
        <end position="457"/>
    </location>
</feature>
<feature type="binding site" evidence="3">
    <location>
        <position position="357"/>
    </location>
    <ligand>
        <name>substrate</name>
    </ligand>
</feature>
<sequence length="471" mass="51095">MRLAAARSRIVARESGETTVREQIVAASDSEVDVVIVGGGFAGVTAARELSARGRRVVLVEARDRLGGRTWTKDHDGHPMEFGGTWVHPLQPHVWSEIERYGVETETFPVMEGLRQAVVSEGRIVELSDDDVVRALETFDQFCAPAVDLFPEPFSETLGPDPDGLADRSLREQFDSFKAEPALRDWVEGMCCTIVCGPLDQCGVTEVFRIYALSGHDAAQTMAAVSATKLLKGTRELINSIAGQATLADIRLNSPVQRVAQTDDGVRVELESGETVSAPTALIALPMNVLNSVEFEPALSEIKRTASAERHAGAGVKCFVRVKGDIGNVSIAAPEPHAVNWVVTYAHDPQGSWLIMFSNNPDKLEMTAFDDVQGMQTALQPLLPGVEVEAIVGWDWRHDPHALGTWCIYRPGQLTRVLPDLRTTEGRLFFAGSDSVSTWRCFIDGAIASGYYSARDIDGYLTAGGTTAAQG</sequence>
<evidence type="ECO:0000256" key="3">
    <source>
        <dbReference type="PIRSR" id="PIRSR601613-1"/>
    </source>
</evidence>
<name>A0AB39YHW3_9ACTN</name>
<accession>A0AB39YHW3</accession>
<dbReference type="Gene3D" id="3.90.660.10">
    <property type="match status" value="1"/>
</dbReference>
<dbReference type="InterPro" id="IPR002937">
    <property type="entry name" value="Amino_oxidase"/>
</dbReference>
<dbReference type="AlphaFoldDB" id="A0AB39YHW3"/>
<dbReference type="Gene3D" id="1.10.405.10">
    <property type="entry name" value="Guanine Nucleotide Dissociation Inhibitor, domain 1"/>
    <property type="match status" value="1"/>
</dbReference>
<dbReference type="InterPro" id="IPR050281">
    <property type="entry name" value="Flavin_monoamine_oxidase"/>
</dbReference>
<dbReference type="PRINTS" id="PR00757">
    <property type="entry name" value="AMINEOXDASEF"/>
</dbReference>
<proteinExistence type="predicted"/>
<dbReference type="Gene3D" id="3.50.50.60">
    <property type="entry name" value="FAD/NAD(P)-binding domain"/>
    <property type="match status" value="1"/>
</dbReference>
<evidence type="ECO:0000256" key="1">
    <source>
        <dbReference type="ARBA" id="ARBA00001974"/>
    </source>
</evidence>
<dbReference type="RefSeq" id="WP_369780169.1">
    <property type="nucleotide sequence ID" value="NZ_CP165727.1"/>
</dbReference>
<gene>
    <name evidence="5" type="ORF">AB5J51_40360</name>
</gene>
<dbReference type="InterPro" id="IPR001613">
    <property type="entry name" value="Flavin_amine_oxidase"/>
</dbReference>
<dbReference type="PANTHER" id="PTHR10742:SF410">
    <property type="entry name" value="LYSINE-SPECIFIC HISTONE DEMETHYLASE 2"/>
    <property type="match status" value="1"/>
</dbReference>
<protein>
    <submittedName>
        <fullName evidence="5">Flavin monoamine oxidase family protein</fullName>
    </submittedName>
</protein>
<feature type="binding site" evidence="3">
    <location>
        <begin position="61"/>
        <end position="62"/>
    </location>
    <ligand>
        <name>FAD</name>
        <dbReference type="ChEBI" id="CHEBI:57692"/>
    </ligand>
</feature>
<evidence type="ECO:0000313" key="5">
    <source>
        <dbReference type="EMBL" id="XDV68682.1"/>
    </source>
</evidence>
<keyword evidence="2" id="KW-0560">Oxidoreductase</keyword>
<reference evidence="5" key="1">
    <citation type="submission" date="2024-08" db="EMBL/GenBank/DDBJ databases">
        <authorList>
            <person name="Yu S.T."/>
        </authorList>
    </citation>
    <scope>NUCLEOTIDE SEQUENCE</scope>
    <source>
        <strain evidence="5">R33</strain>
    </source>
</reference>
<dbReference type="InterPro" id="IPR036188">
    <property type="entry name" value="FAD/NAD-bd_sf"/>
</dbReference>